<accession>Q6IGC7</accession>
<gene>
    <name evidence="1" type="ORF">HDC06626</name>
</gene>
<name>Q6IGC7_DROME</name>
<evidence type="ECO:0000313" key="1">
    <source>
        <dbReference type="EMBL" id="DAA02537.1"/>
    </source>
</evidence>
<organism evidence="1">
    <name type="scientific">Drosophila melanogaster</name>
    <name type="common">Fruit fly</name>
    <dbReference type="NCBI Taxonomy" id="7227"/>
    <lineage>
        <taxon>Eukaryota</taxon>
        <taxon>Metazoa</taxon>
        <taxon>Ecdysozoa</taxon>
        <taxon>Arthropoda</taxon>
        <taxon>Hexapoda</taxon>
        <taxon>Insecta</taxon>
        <taxon>Pterygota</taxon>
        <taxon>Neoptera</taxon>
        <taxon>Endopterygota</taxon>
        <taxon>Diptera</taxon>
        <taxon>Brachycera</taxon>
        <taxon>Muscomorpha</taxon>
        <taxon>Ephydroidea</taxon>
        <taxon>Drosophilidae</taxon>
        <taxon>Drosophila</taxon>
        <taxon>Sophophora</taxon>
    </lineage>
</organism>
<dbReference type="EMBL" id="BK003839">
    <property type="protein sequence ID" value="DAA02537.1"/>
    <property type="molecule type" value="Genomic_DNA"/>
</dbReference>
<proteinExistence type="predicted"/>
<reference evidence="1" key="1">
    <citation type="journal article" date="2003" name="Genome Biol.">
        <title>An integrated gene annotation and transcriptional profiling approach towards the full gene content of the Drosophila genome.</title>
        <authorList>
            <person name="Hild M."/>
            <person name="Beckmann B."/>
            <person name="Haas S.A."/>
            <person name="Koch B."/>
            <person name="Solovyev V."/>
            <person name="Busold C."/>
            <person name="Fellenberg K."/>
            <person name="Boutros M."/>
            <person name="Vingron M."/>
            <person name="Sauer F."/>
            <person name="Hoheisel J.D."/>
            <person name="Paro R."/>
        </authorList>
    </citation>
    <scope>NUCLEOTIDE SEQUENCE</scope>
</reference>
<protein>
    <submittedName>
        <fullName evidence="1">HDC06626</fullName>
    </submittedName>
</protein>
<sequence>MCPAQIACCGVIEINYEPHLHCGWLSGAVRSGLRAFSTPNGICLALIGDRLRRRQEKFVRQLAAVKETELRIDVIPMAAITHQCPSKLTLHLRVVSSGALGP</sequence>
<dbReference type="AlphaFoldDB" id="Q6IGC7"/>